<dbReference type="Pfam" id="PF24883">
    <property type="entry name" value="NPHP3_N"/>
    <property type="match status" value="1"/>
</dbReference>
<dbReference type="InterPro" id="IPR002110">
    <property type="entry name" value="Ankyrin_rpt"/>
</dbReference>
<dbReference type="PANTHER" id="PTHR24161">
    <property type="entry name" value="ANK_REP_REGION DOMAIN-CONTAINING PROTEIN-RELATED"/>
    <property type="match status" value="1"/>
</dbReference>
<dbReference type="Gene3D" id="3.40.50.300">
    <property type="entry name" value="P-loop containing nucleotide triphosphate hydrolases"/>
    <property type="match status" value="1"/>
</dbReference>
<evidence type="ECO:0000313" key="6">
    <source>
        <dbReference type="EMBL" id="AHE80949.1"/>
    </source>
</evidence>
<accession>W0C918</accession>
<dbReference type="InterPro" id="IPR054471">
    <property type="entry name" value="GPIID_WHD"/>
</dbReference>
<dbReference type="SUPFAM" id="SSF52540">
    <property type="entry name" value="P-loop containing nucleoside triphosphate hydrolases"/>
    <property type="match status" value="1"/>
</dbReference>
<feature type="repeat" description="ANK" evidence="3">
    <location>
        <begin position="595"/>
        <end position="616"/>
    </location>
</feature>
<evidence type="ECO:0000256" key="2">
    <source>
        <dbReference type="ARBA" id="ARBA00023043"/>
    </source>
</evidence>
<evidence type="ECO:0000259" key="5">
    <source>
        <dbReference type="Pfam" id="PF24883"/>
    </source>
</evidence>
<proteinExistence type="predicted"/>
<dbReference type="SUPFAM" id="SSF48403">
    <property type="entry name" value="Ankyrin repeat"/>
    <property type="match status" value="1"/>
</dbReference>
<feature type="repeat" description="ANK" evidence="3">
    <location>
        <begin position="765"/>
        <end position="786"/>
    </location>
</feature>
<dbReference type="Pfam" id="PF22939">
    <property type="entry name" value="WHD_GPIID"/>
    <property type="match status" value="1"/>
</dbReference>
<dbReference type="PROSITE" id="PS50297">
    <property type="entry name" value="ANK_REP_REGION"/>
    <property type="match status" value="4"/>
</dbReference>
<sequence>MSQYTINSNNNCFNNTSSFSNVWNNFTVADDRSQLLAWLSPLEPRLRHRDIQEHRVDNVGEWLIQTDEFRSWYDWSLEGEGNKAVLFCHGDPGVGKTFIRLCDQARGQNTTVTCFYFDFAARKEQSATNMLGSLLKQIVSGMERIPEEISRAFQEQRRAIGGRGPQLPDIVKMLQTITSSQRTFMCIDALDECAAVHRAKLLDSLKKILGKSPGIRIFLTGSVSIGPRRDDIIRYLRVRLDEDETPDAMDEGLEADVLEQIPGKISEMFILVSLNIEAILQESTTYRRRERLSKMTDGLGLGDAYGATIGRIKAQGGDKSRLGMAALMWISHAQRPLRTDELCCALAVELGSTDFNANNIPSMSTLIGCCQGLITVGKEASAVRLVHFTLQEYLSAHPDIFSRPHAAMAEICLTYLNSQQVKDLSTDPSPDTSDAPFLEYCSMYWGVHAKTELSDCGRSLALKLFQGFDGHISTEFLLAQVGNLGPGGHDTWPPFSGLHCASFFGIVEVVAALIEMGCWDINEGDCWGYTPLAWAAHNGHEEVVKMLLGLEQVDPGEPDNRGQTPLSHATACGHEEVVKILLGREEVNPDKPDNDGQTPLSLAAWFGHEEVVRILLGREDVNPNEPDNDGQTPLSNAAWRGYEGVAKLLLEREEVNPDKPDNLGRTPLSHAAGYGHEGVVKIFLGREEVNPDKPDIYCRTPLSHAVWSGYEEVVRMLLMREEVNPDKSDSHGQSPLSHAAAHGLEEVVKILLMREEVNPDRPDDCGQTPLSLAAWGGHAEVVKVLLGREDVSPDRPNNDGQTPLSFASRHDHQKVVALLQSHKALTPSAI</sequence>
<feature type="domain" description="Nephrocystin 3-like N-terminal" evidence="5">
    <location>
        <begin position="59"/>
        <end position="220"/>
    </location>
</feature>
<feature type="repeat" description="ANK" evidence="3">
    <location>
        <begin position="561"/>
        <end position="582"/>
    </location>
</feature>
<dbReference type="InterPro" id="IPR056884">
    <property type="entry name" value="NPHP3-like_N"/>
</dbReference>
<feature type="repeat" description="ANK" evidence="3">
    <location>
        <begin position="527"/>
        <end position="548"/>
    </location>
</feature>
<evidence type="ECO:0000259" key="4">
    <source>
        <dbReference type="Pfam" id="PF22939"/>
    </source>
</evidence>
<protein>
    <submittedName>
        <fullName evidence="6">Uncharacterized protein</fullName>
    </submittedName>
</protein>
<dbReference type="GO" id="GO:0019706">
    <property type="term" value="F:protein-cysteine S-palmitoyltransferase activity"/>
    <property type="evidence" value="ECO:0007669"/>
    <property type="project" value="UniProtKB-EC"/>
</dbReference>
<dbReference type="InterPro" id="IPR036770">
    <property type="entry name" value="Ankyrin_rpt-contain_sf"/>
</dbReference>
<organism evidence="6">
    <name type="scientific">Tuber indicum</name>
    <dbReference type="NCBI Taxonomy" id="55307"/>
    <lineage>
        <taxon>Eukaryota</taxon>
        <taxon>Fungi</taxon>
        <taxon>Dikarya</taxon>
        <taxon>Ascomycota</taxon>
        <taxon>Pezizomycotina</taxon>
        <taxon>Pezizomycetes</taxon>
        <taxon>Pezizales</taxon>
        <taxon>Tuberaceae</taxon>
        <taxon>Tuber</taxon>
    </lineage>
</organism>
<dbReference type="InterPro" id="IPR027417">
    <property type="entry name" value="P-loop_NTPase"/>
</dbReference>
<dbReference type="Gene3D" id="1.25.40.20">
    <property type="entry name" value="Ankyrin repeat-containing domain"/>
    <property type="match status" value="3"/>
</dbReference>
<evidence type="ECO:0000256" key="3">
    <source>
        <dbReference type="PROSITE-ProRule" id="PRU00023"/>
    </source>
</evidence>
<dbReference type="Pfam" id="PF12796">
    <property type="entry name" value="Ank_2"/>
    <property type="match status" value="4"/>
</dbReference>
<dbReference type="PANTHER" id="PTHR24161:SF119">
    <property type="entry name" value="ANKYRIN REPEAT DOMAIN 44"/>
    <property type="match status" value="1"/>
</dbReference>
<dbReference type="PROSITE" id="PS50088">
    <property type="entry name" value="ANK_REPEAT"/>
    <property type="match status" value="4"/>
</dbReference>
<dbReference type="SMART" id="SM00248">
    <property type="entry name" value="ANK"/>
    <property type="match status" value="10"/>
</dbReference>
<reference evidence="6" key="1">
    <citation type="journal article" date="2013" name="PLoS ONE">
        <title>Mating Type Locus of Chinese Black Truffles Reveals Heterothallism and the Presence of Cryptic Species within theT. indicum Species Complex.</title>
        <authorList>
            <person name="Belfiori B."/>
            <person name="Riccioni C."/>
            <person name="Paolocci F."/>
            <person name="Rubini A."/>
        </authorList>
    </citation>
    <scope>NUCLEOTIDE SEQUENCE</scope>
    <source>
        <strain evidence="6">U986</strain>
    </source>
</reference>
<dbReference type="EMBL" id="KF318366">
    <property type="protein sequence ID" value="AHE80949.1"/>
    <property type="molecule type" value="Genomic_DNA"/>
</dbReference>
<dbReference type="AlphaFoldDB" id="W0C918"/>
<name>W0C918_9PEZI</name>
<feature type="domain" description="GPI inositol-deacylase winged helix" evidence="4">
    <location>
        <begin position="320"/>
        <end position="395"/>
    </location>
</feature>
<keyword evidence="1" id="KW-0677">Repeat</keyword>
<evidence type="ECO:0000256" key="1">
    <source>
        <dbReference type="ARBA" id="ARBA00022737"/>
    </source>
</evidence>
<keyword evidence="2 3" id="KW-0040">ANK repeat</keyword>